<gene>
    <name evidence="2" type="ORF">JDV02_005787</name>
</gene>
<accession>A0A9Q8VBF2</accession>
<name>A0A9Q8VBF2_9HYPO</name>
<dbReference type="GeneID" id="72067736"/>
<protein>
    <submittedName>
        <fullName evidence="2">Uncharacterized protein</fullName>
    </submittedName>
</protein>
<evidence type="ECO:0000313" key="2">
    <source>
        <dbReference type="EMBL" id="UNI19608.1"/>
    </source>
</evidence>
<dbReference type="EMBL" id="CP086358">
    <property type="protein sequence ID" value="UNI19608.1"/>
    <property type="molecule type" value="Genomic_DNA"/>
</dbReference>
<dbReference type="RefSeq" id="XP_047843089.1">
    <property type="nucleotide sequence ID" value="XM_047987105.1"/>
</dbReference>
<dbReference type="Proteomes" id="UP000829364">
    <property type="component" value="Chromosome 5"/>
</dbReference>
<proteinExistence type="predicted"/>
<dbReference type="AlphaFoldDB" id="A0A9Q8VBF2"/>
<dbReference type="KEGG" id="ptkz:JDV02_005787"/>
<reference evidence="2" key="1">
    <citation type="submission" date="2021-11" db="EMBL/GenBank/DDBJ databases">
        <title>Purpureocillium_takamizusanense_genome.</title>
        <authorList>
            <person name="Nguyen N.-H."/>
        </authorList>
    </citation>
    <scope>NUCLEOTIDE SEQUENCE</scope>
    <source>
        <strain evidence="2">PT3</strain>
    </source>
</reference>
<dbReference type="OrthoDB" id="10429533at2759"/>
<evidence type="ECO:0000313" key="3">
    <source>
        <dbReference type="Proteomes" id="UP000829364"/>
    </source>
</evidence>
<sequence length="121" mass="12653">MAAPAANCLLDMKNATPPPGTRCEGDSECDRYKCTEGLQPGCLVKAMGGSRAGTCQCVPKEAAASSSATPAPPKKTASPPPARRYCDSRSDCAIWTCRDGSKPLCDTRASGDPFTKYCRCG</sequence>
<organism evidence="2 3">
    <name type="scientific">Purpureocillium takamizusanense</name>
    <dbReference type="NCBI Taxonomy" id="2060973"/>
    <lineage>
        <taxon>Eukaryota</taxon>
        <taxon>Fungi</taxon>
        <taxon>Dikarya</taxon>
        <taxon>Ascomycota</taxon>
        <taxon>Pezizomycotina</taxon>
        <taxon>Sordariomycetes</taxon>
        <taxon>Hypocreomycetidae</taxon>
        <taxon>Hypocreales</taxon>
        <taxon>Ophiocordycipitaceae</taxon>
        <taxon>Purpureocillium</taxon>
    </lineage>
</organism>
<feature type="compositionally biased region" description="Pro residues" evidence="1">
    <location>
        <begin position="70"/>
        <end position="82"/>
    </location>
</feature>
<keyword evidence="3" id="KW-1185">Reference proteome</keyword>
<feature type="region of interest" description="Disordered" evidence="1">
    <location>
        <begin position="62"/>
        <end position="84"/>
    </location>
</feature>
<evidence type="ECO:0000256" key="1">
    <source>
        <dbReference type="SAM" id="MobiDB-lite"/>
    </source>
</evidence>